<dbReference type="STRING" id="860235.AOZ06_28095"/>
<dbReference type="AlphaFoldDB" id="A0A0N9HXT6"/>
<gene>
    <name evidence="2" type="ORF">AOZ06_28095</name>
</gene>
<name>A0A0N9HXT6_9PSEU</name>
<accession>A0A0N9HXT6</accession>
<dbReference type="RefSeq" id="WP_054292141.1">
    <property type="nucleotide sequence ID" value="NZ_CP012752.1"/>
</dbReference>
<evidence type="ECO:0000313" key="2">
    <source>
        <dbReference type="EMBL" id="ALG10238.1"/>
    </source>
</evidence>
<sequence length="259" mass="28534">MGDVEAALDERDPEFIRRRLADTWPLVRRWFRAEVRGLDLIPDGPALVVGNHSGGNLTPDSVILALAYNEYTGAERPSYALTDDIGPTSTRSSFFRKFGAISPSPQHAKAAFDRDGVVLVYPGNNEVHRPSWQRHRIDLGGRLGWARLARDHNVPVVPAVAIGGQETALFLTRGETLARALRLDRLFGVRELPLSIALPWGLNVGDFFGHIPLPSKIVIQLLPPMTVGDDLDAAYHEITGRMQDTLTGLAAHRRFPVIG</sequence>
<dbReference type="EMBL" id="CP012752">
    <property type="protein sequence ID" value="ALG10238.1"/>
    <property type="molecule type" value="Genomic_DNA"/>
</dbReference>
<dbReference type="Pfam" id="PF01553">
    <property type="entry name" value="Acyltransferase"/>
    <property type="match status" value="1"/>
</dbReference>
<evidence type="ECO:0000259" key="1">
    <source>
        <dbReference type="Pfam" id="PF01553"/>
    </source>
</evidence>
<dbReference type="KEGG" id="kphy:AOZ06_28095"/>
<dbReference type="Proteomes" id="UP000063699">
    <property type="component" value="Chromosome"/>
</dbReference>
<dbReference type="InterPro" id="IPR002123">
    <property type="entry name" value="Plipid/glycerol_acylTrfase"/>
</dbReference>
<proteinExistence type="predicted"/>
<feature type="domain" description="Phospholipid/glycerol acyltransferase" evidence="1">
    <location>
        <begin position="33"/>
        <end position="160"/>
    </location>
</feature>
<dbReference type="SUPFAM" id="SSF69593">
    <property type="entry name" value="Glycerol-3-phosphate (1)-acyltransferase"/>
    <property type="match status" value="1"/>
</dbReference>
<keyword evidence="3" id="KW-1185">Reference proteome</keyword>
<evidence type="ECO:0000313" key="3">
    <source>
        <dbReference type="Proteomes" id="UP000063699"/>
    </source>
</evidence>
<dbReference type="GO" id="GO:0016746">
    <property type="term" value="F:acyltransferase activity"/>
    <property type="evidence" value="ECO:0007669"/>
    <property type="project" value="InterPro"/>
</dbReference>
<organism evidence="2 3">
    <name type="scientific">Kibdelosporangium phytohabitans</name>
    <dbReference type="NCBI Taxonomy" id="860235"/>
    <lineage>
        <taxon>Bacteria</taxon>
        <taxon>Bacillati</taxon>
        <taxon>Actinomycetota</taxon>
        <taxon>Actinomycetes</taxon>
        <taxon>Pseudonocardiales</taxon>
        <taxon>Pseudonocardiaceae</taxon>
        <taxon>Kibdelosporangium</taxon>
    </lineage>
</organism>
<protein>
    <recommendedName>
        <fullName evidence="1">Phospholipid/glycerol acyltransferase domain-containing protein</fullName>
    </recommendedName>
</protein>
<reference evidence="2 3" key="1">
    <citation type="submission" date="2015-07" db="EMBL/GenBank/DDBJ databases">
        <title>Genome sequencing of Kibdelosporangium phytohabitans.</title>
        <authorList>
            <person name="Qin S."/>
            <person name="Xing K."/>
        </authorList>
    </citation>
    <scope>NUCLEOTIDE SEQUENCE [LARGE SCALE GENOMIC DNA]</scope>
    <source>
        <strain evidence="2 3">KLBMP1111</strain>
    </source>
</reference>